<evidence type="ECO:0000256" key="4">
    <source>
        <dbReference type="ARBA" id="ARBA00022909"/>
    </source>
</evidence>
<evidence type="ECO:0000256" key="5">
    <source>
        <dbReference type="ARBA" id="ARBA00023239"/>
    </source>
</evidence>
<dbReference type="AlphaFoldDB" id="A0A081C5N1"/>
<gene>
    <name evidence="8" type="ORF">U27_06872</name>
</gene>
<dbReference type="SUPFAM" id="SSF55620">
    <property type="entry name" value="Tetrahydrobiopterin biosynthesis enzymes-like"/>
    <property type="match status" value="1"/>
</dbReference>
<comment type="similarity">
    <text evidence="3 6">Belongs to the DHNA family.</text>
</comment>
<accession>A0A081C5N1</accession>
<dbReference type="PANTHER" id="PTHR42844:SF1">
    <property type="entry name" value="DIHYDRONEOPTERIN ALDOLASE 1-RELATED"/>
    <property type="match status" value="1"/>
</dbReference>
<evidence type="ECO:0000313" key="8">
    <source>
        <dbReference type="EMBL" id="GAK59886.1"/>
    </source>
</evidence>
<keyword evidence="5 6" id="KW-0456">Lyase</keyword>
<dbReference type="GO" id="GO:0004150">
    <property type="term" value="F:dihydroneopterin aldolase activity"/>
    <property type="evidence" value="ECO:0007669"/>
    <property type="project" value="UniProtKB-UniRule"/>
</dbReference>
<dbReference type="PANTHER" id="PTHR42844">
    <property type="entry name" value="DIHYDRONEOPTERIN ALDOLASE 1-RELATED"/>
    <property type="match status" value="1"/>
</dbReference>
<dbReference type="CDD" id="cd00534">
    <property type="entry name" value="DHNA_DHNTPE"/>
    <property type="match status" value="1"/>
</dbReference>
<dbReference type="UniPathway" id="UPA00077">
    <property type="reaction ID" value="UER00154"/>
</dbReference>
<dbReference type="HOGENOM" id="CLU_112632_0_2_0"/>
<dbReference type="NCBIfam" id="TIGR00525">
    <property type="entry name" value="folB"/>
    <property type="match status" value="1"/>
</dbReference>
<dbReference type="Gene3D" id="3.30.1130.10">
    <property type="match status" value="1"/>
</dbReference>
<keyword evidence="9" id="KW-1185">Reference proteome</keyword>
<dbReference type="GO" id="GO:0005737">
    <property type="term" value="C:cytoplasm"/>
    <property type="evidence" value="ECO:0007669"/>
    <property type="project" value="TreeGrafter"/>
</dbReference>
<dbReference type="Pfam" id="PF02152">
    <property type="entry name" value="FolB"/>
    <property type="match status" value="1"/>
</dbReference>
<name>A0A081C5N1_VECG1</name>
<dbReference type="InterPro" id="IPR043133">
    <property type="entry name" value="GTP-CH-I_C/QueF"/>
</dbReference>
<reference evidence="8" key="1">
    <citation type="journal article" date="2015" name="PeerJ">
        <title>First genomic representation of candidate bacterial phylum KSB3 points to enhanced environmental sensing as a trigger of wastewater bulking.</title>
        <authorList>
            <person name="Sekiguchi Y."/>
            <person name="Ohashi A."/>
            <person name="Parks D.H."/>
            <person name="Yamauchi T."/>
            <person name="Tyson G.W."/>
            <person name="Hugenholtz P."/>
        </authorList>
    </citation>
    <scope>NUCLEOTIDE SEQUENCE [LARGE SCALE GENOMIC DNA]</scope>
</reference>
<comment type="catalytic activity">
    <reaction evidence="1 6">
        <text>7,8-dihydroneopterin = 6-hydroxymethyl-7,8-dihydropterin + glycolaldehyde</text>
        <dbReference type="Rhea" id="RHEA:10540"/>
        <dbReference type="ChEBI" id="CHEBI:17001"/>
        <dbReference type="ChEBI" id="CHEBI:17071"/>
        <dbReference type="ChEBI" id="CHEBI:44841"/>
        <dbReference type="EC" id="4.1.2.25"/>
    </reaction>
</comment>
<evidence type="ECO:0000256" key="6">
    <source>
        <dbReference type="RuleBase" id="RU362079"/>
    </source>
</evidence>
<keyword evidence="4 6" id="KW-0289">Folate biosynthesis</keyword>
<dbReference type="GO" id="GO:0046654">
    <property type="term" value="P:tetrahydrofolate biosynthetic process"/>
    <property type="evidence" value="ECO:0007669"/>
    <property type="project" value="UniProtKB-UniRule"/>
</dbReference>
<comment type="pathway">
    <text evidence="2 6">Cofactor biosynthesis; tetrahydrofolate biosynthesis; 2-amino-4-hydroxy-6-hydroxymethyl-7,8-dihydropteridine diphosphate from 7,8-dihydroneopterin triphosphate: step 3/4.</text>
</comment>
<evidence type="ECO:0000259" key="7">
    <source>
        <dbReference type="SMART" id="SM00905"/>
    </source>
</evidence>
<evidence type="ECO:0000256" key="2">
    <source>
        <dbReference type="ARBA" id="ARBA00005013"/>
    </source>
</evidence>
<organism evidence="8">
    <name type="scientific">Vecturithrix granuli</name>
    <dbReference type="NCBI Taxonomy" id="1499967"/>
    <lineage>
        <taxon>Bacteria</taxon>
        <taxon>Candidatus Moduliflexota</taxon>
        <taxon>Candidatus Vecturitrichia</taxon>
        <taxon>Candidatus Vecturitrichales</taxon>
        <taxon>Candidatus Vecturitrichaceae</taxon>
        <taxon>Candidatus Vecturithrix</taxon>
    </lineage>
</organism>
<evidence type="ECO:0000256" key="1">
    <source>
        <dbReference type="ARBA" id="ARBA00001353"/>
    </source>
</evidence>
<dbReference type="InterPro" id="IPR006156">
    <property type="entry name" value="Dihydroneopterin_aldolase"/>
</dbReference>
<dbReference type="EC" id="4.1.2.25" evidence="6"/>
<dbReference type="InterPro" id="IPR006157">
    <property type="entry name" value="FolB_dom"/>
</dbReference>
<dbReference type="STRING" id="1499967.U27_06872"/>
<dbReference type="Proteomes" id="UP000030661">
    <property type="component" value="Unassembled WGS sequence"/>
</dbReference>
<evidence type="ECO:0000313" key="9">
    <source>
        <dbReference type="Proteomes" id="UP000030661"/>
    </source>
</evidence>
<evidence type="ECO:0000256" key="3">
    <source>
        <dbReference type="ARBA" id="ARBA00005708"/>
    </source>
</evidence>
<protein>
    <recommendedName>
        <fullName evidence="6">7,8-dihydroneopterin aldolase</fullName>
        <ecNumber evidence="6">4.1.2.25</ecNumber>
    </recommendedName>
</protein>
<comment type="function">
    <text evidence="6">Catalyzes the conversion of 7,8-dihydroneopterin to 6-hydroxymethyl-7,8-dihydropterin.</text>
</comment>
<sequence>MEHKHDRLDRIHIRDLFLRGIVGINPEERTKQQDILINITLFADLSAAGQSDRIEDAVNYKDVKNRVVEMVERSSYFLLERLAERVAEICLEEPAVQHVQVLVEKPGALRFARSVGVEIFRSRE</sequence>
<dbReference type="EMBL" id="DF820471">
    <property type="protein sequence ID" value="GAK59886.1"/>
    <property type="molecule type" value="Genomic_DNA"/>
</dbReference>
<dbReference type="NCBIfam" id="TIGR00526">
    <property type="entry name" value="folB_dom"/>
    <property type="match status" value="1"/>
</dbReference>
<dbReference type="SMART" id="SM00905">
    <property type="entry name" value="FolB"/>
    <property type="match status" value="1"/>
</dbReference>
<proteinExistence type="inferred from homology"/>
<feature type="domain" description="Dihydroneopterin aldolase/epimerase" evidence="7">
    <location>
        <begin position="11"/>
        <end position="121"/>
    </location>
</feature>
<dbReference type="eggNOG" id="COG1539">
    <property type="taxonomic scope" value="Bacteria"/>
</dbReference>
<dbReference type="GO" id="GO:0046656">
    <property type="term" value="P:folic acid biosynthetic process"/>
    <property type="evidence" value="ECO:0007669"/>
    <property type="project" value="UniProtKB-UniRule"/>
</dbReference>